<dbReference type="GO" id="GO:0005576">
    <property type="term" value="C:extracellular region"/>
    <property type="evidence" value="ECO:0007669"/>
    <property type="project" value="UniProtKB-SubCell"/>
</dbReference>
<dbReference type="EMBL" id="PQXN01000007">
    <property type="protein sequence ID" value="TGO64414.1"/>
    <property type="molecule type" value="Genomic_DNA"/>
</dbReference>
<comment type="caution">
    <text evidence="13">The sequence shown here is derived from an EMBL/GenBank/DDBJ whole genome shotgun (WGS) entry which is preliminary data.</text>
</comment>
<evidence type="ECO:0000256" key="4">
    <source>
        <dbReference type="ARBA" id="ARBA00022487"/>
    </source>
</evidence>
<evidence type="ECO:0000313" key="13">
    <source>
        <dbReference type="EMBL" id="TGO64414.1"/>
    </source>
</evidence>
<dbReference type="GO" id="GO:0016052">
    <property type="term" value="P:carbohydrate catabolic process"/>
    <property type="evidence" value="ECO:0007669"/>
    <property type="project" value="TreeGrafter"/>
</dbReference>
<feature type="signal peptide" evidence="12">
    <location>
        <begin position="1"/>
        <end position="20"/>
    </location>
</feature>
<name>A0A4Z1IUP3_9HELO</name>
<keyword evidence="8 11" id="KW-1015">Disulfide bond</keyword>
<organism evidence="13 14">
    <name type="scientific">Botryotinia convoluta</name>
    <dbReference type="NCBI Taxonomy" id="54673"/>
    <lineage>
        <taxon>Eukaryota</taxon>
        <taxon>Fungi</taxon>
        <taxon>Dikarya</taxon>
        <taxon>Ascomycota</taxon>
        <taxon>Pezizomycotina</taxon>
        <taxon>Leotiomycetes</taxon>
        <taxon>Helotiales</taxon>
        <taxon>Sclerotiniaceae</taxon>
        <taxon>Botryotinia</taxon>
    </lineage>
</organism>
<evidence type="ECO:0000256" key="10">
    <source>
        <dbReference type="PIRSR" id="PIRSR611150-1"/>
    </source>
</evidence>
<evidence type="ECO:0000256" key="12">
    <source>
        <dbReference type="RuleBase" id="RU361263"/>
    </source>
</evidence>
<dbReference type="InterPro" id="IPR043579">
    <property type="entry name" value="CUTINASE_2"/>
</dbReference>
<dbReference type="InterPro" id="IPR029058">
    <property type="entry name" value="AB_hydrolase_fold"/>
</dbReference>
<dbReference type="PANTHER" id="PTHR48250">
    <property type="entry name" value="CUTINASE 2-RELATED"/>
    <property type="match status" value="1"/>
</dbReference>
<dbReference type="InterPro" id="IPR000675">
    <property type="entry name" value="Cutinase/axe"/>
</dbReference>
<dbReference type="Pfam" id="PF01083">
    <property type="entry name" value="Cutinase"/>
    <property type="match status" value="1"/>
</dbReference>
<feature type="chain" id="PRO_5021447250" description="Cutinase" evidence="12">
    <location>
        <begin position="21"/>
        <end position="220"/>
    </location>
</feature>
<feature type="active site" description="Proton donor/acceptor" evidence="10">
    <location>
        <position position="200"/>
    </location>
</feature>
<dbReference type="InterPro" id="IPR011150">
    <property type="entry name" value="Cutinase_monf"/>
</dbReference>
<dbReference type="InterPro" id="IPR043580">
    <property type="entry name" value="CUTINASE_1"/>
</dbReference>
<feature type="active site" evidence="10">
    <location>
        <position position="187"/>
    </location>
</feature>
<proteinExistence type="inferred from homology"/>
<feature type="disulfide bond" evidence="11">
    <location>
        <begin position="183"/>
        <end position="190"/>
    </location>
</feature>
<evidence type="ECO:0000256" key="5">
    <source>
        <dbReference type="ARBA" id="ARBA00022525"/>
    </source>
</evidence>
<dbReference type="Proteomes" id="UP000297527">
    <property type="component" value="Unassembled WGS sequence"/>
</dbReference>
<dbReference type="GO" id="GO:0050525">
    <property type="term" value="F:cutinase activity"/>
    <property type="evidence" value="ECO:0007669"/>
    <property type="project" value="UniProtKB-UniRule"/>
</dbReference>
<keyword evidence="4 12" id="KW-0719">Serine esterase</keyword>
<dbReference type="SMART" id="SM01110">
    <property type="entry name" value="Cutinase"/>
    <property type="match status" value="1"/>
</dbReference>
<keyword evidence="6 12" id="KW-0732">Signal</keyword>
<gene>
    <name evidence="13" type="ORF">BCON_0007g00640</name>
</gene>
<dbReference type="Gene3D" id="3.40.50.1820">
    <property type="entry name" value="alpha/beta hydrolase"/>
    <property type="match status" value="1"/>
</dbReference>
<feature type="disulfide bond" evidence="11">
    <location>
        <begin position="31"/>
        <end position="106"/>
    </location>
</feature>
<comment type="catalytic activity">
    <reaction evidence="9 12">
        <text>cutin + H2O = cutin monomers.</text>
        <dbReference type="EC" id="3.1.1.74"/>
    </reaction>
</comment>
<keyword evidence="14" id="KW-1185">Reference proteome</keyword>
<comment type="function">
    <text evidence="12">Catalyzes the hydrolysis of complex carboxylic polyesters found in the cell wall of plants. Degrades cutin, a macromolecule that forms the structure of the plant cuticle.</text>
</comment>
<dbReference type="EC" id="3.1.1.74" evidence="3 12"/>
<dbReference type="PROSITE" id="PS00931">
    <property type="entry name" value="CUTINASE_2"/>
    <property type="match status" value="1"/>
</dbReference>
<dbReference type="PANTHER" id="PTHR48250:SF1">
    <property type="entry name" value="CUTINASE"/>
    <property type="match status" value="1"/>
</dbReference>
<keyword evidence="5 12" id="KW-0964">Secreted</keyword>
<dbReference type="PROSITE" id="PS00155">
    <property type="entry name" value="CUTINASE_1"/>
    <property type="match status" value="1"/>
</dbReference>
<evidence type="ECO:0000313" key="14">
    <source>
        <dbReference type="Proteomes" id="UP000297527"/>
    </source>
</evidence>
<evidence type="ECO:0000256" key="2">
    <source>
        <dbReference type="ARBA" id="ARBA00007534"/>
    </source>
</evidence>
<reference evidence="13 14" key="1">
    <citation type="submission" date="2017-12" db="EMBL/GenBank/DDBJ databases">
        <title>Comparative genomics of Botrytis spp.</title>
        <authorList>
            <person name="Valero-Jimenez C.A."/>
            <person name="Tapia P."/>
            <person name="Veloso J."/>
            <person name="Silva-Moreno E."/>
            <person name="Staats M."/>
            <person name="Valdes J.H."/>
            <person name="Van Kan J.A.L."/>
        </authorList>
    </citation>
    <scope>NUCLEOTIDE SEQUENCE [LARGE SCALE GENOMIC DNA]</scope>
    <source>
        <strain evidence="13 14">MUCL11595</strain>
    </source>
</reference>
<dbReference type="SUPFAM" id="SSF53474">
    <property type="entry name" value="alpha/beta-Hydrolases"/>
    <property type="match status" value="1"/>
</dbReference>
<comment type="subcellular location">
    <subcellularLocation>
        <location evidence="1 12">Secreted</location>
    </subcellularLocation>
</comment>
<evidence type="ECO:0000256" key="6">
    <source>
        <dbReference type="ARBA" id="ARBA00022729"/>
    </source>
</evidence>
<dbReference type="AlphaFoldDB" id="A0A4Z1IUP3"/>
<evidence type="ECO:0000256" key="9">
    <source>
        <dbReference type="ARBA" id="ARBA00034045"/>
    </source>
</evidence>
<evidence type="ECO:0000256" key="7">
    <source>
        <dbReference type="ARBA" id="ARBA00022801"/>
    </source>
</evidence>
<evidence type="ECO:0000256" key="11">
    <source>
        <dbReference type="PIRSR" id="PIRSR611150-2"/>
    </source>
</evidence>
<sequence length="220" mass="22320">MKTSTQQLLSILLLPLSVFAAPTGSIEARACSDVTVIFARGTTEIGTLGTVVGPPFLSALKSALGSSSVTMNGVDYPADIPGFLEGGDAAGSKTMASMVTSTLSSCPDTKVVISGYSQGGQLVHNAAKLLPADTTAKISSAVIFGDPGSSQSHNMAWILKLTQKPDNGDAVQGVSADRTDVICHAGDNICQGGSLILMAHLTYGMDTTAAAAFVKKAAGL</sequence>
<accession>A0A4Z1IUP3</accession>
<feature type="active site" description="Nucleophile" evidence="10">
    <location>
        <position position="117"/>
    </location>
</feature>
<evidence type="ECO:0000256" key="3">
    <source>
        <dbReference type="ARBA" id="ARBA00013095"/>
    </source>
</evidence>
<protein>
    <recommendedName>
        <fullName evidence="3 12">Cutinase</fullName>
        <ecNumber evidence="3 12">3.1.1.74</ecNumber>
    </recommendedName>
</protein>
<evidence type="ECO:0000256" key="1">
    <source>
        <dbReference type="ARBA" id="ARBA00004613"/>
    </source>
</evidence>
<evidence type="ECO:0000256" key="8">
    <source>
        <dbReference type="ARBA" id="ARBA00023157"/>
    </source>
</evidence>
<comment type="similarity">
    <text evidence="2 12">Belongs to the cutinase family.</text>
</comment>
<keyword evidence="7 12" id="KW-0378">Hydrolase</keyword>
<dbReference type="OrthoDB" id="2975078at2759"/>